<feature type="compositionally biased region" description="Basic residues" evidence="1">
    <location>
        <begin position="17"/>
        <end position="27"/>
    </location>
</feature>
<feature type="region of interest" description="Disordered" evidence="1">
    <location>
        <begin position="1"/>
        <end position="46"/>
    </location>
</feature>
<feature type="compositionally biased region" description="Polar residues" evidence="1">
    <location>
        <begin position="33"/>
        <end position="46"/>
    </location>
</feature>
<protein>
    <submittedName>
        <fullName evidence="2">Uncharacterized protein</fullName>
    </submittedName>
</protein>
<organism evidence="2 3">
    <name type="scientific">Thalassiosira oceanica</name>
    <name type="common">Marine diatom</name>
    <dbReference type="NCBI Taxonomy" id="159749"/>
    <lineage>
        <taxon>Eukaryota</taxon>
        <taxon>Sar</taxon>
        <taxon>Stramenopiles</taxon>
        <taxon>Ochrophyta</taxon>
        <taxon>Bacillariophyta</taxon>
        <taxon>Coscinodiscophyceae</taxon>
        <taxon>Thalassiosirophycidae</taxon>
        <taxon>Thalassiosirales</taxon>
        <taxon>Thalassiosiraceae</taxon>
        <taxon>Thalassiosira</taxon>
    </lineage>
</organism>
<feature type="non-terminal residue" evidence="2">
    <location>
        <position position="46"/>
    </location>
</feature>
<accession>K0TJD7</accession>
<name>K0TJD7_THAOC</name>
<reference evidence="2 3" key="1">
    <citation type="journal article" date="2012" name="Genome Biol.">
        <title>Genome and low-iron response of an oceanic diatom adapted to chronic iron limitation.</title>
        <authorList>
            <person name="Lommer M."/>
            <person name="Specht M."/>
            <person name="Roy A.S."/>
            <person name="Kraemer L."/>
            <person name="Andreson R."/>
            <person name="Gutowska M.A."/>
            <person name="Wolf J."/>
            <person name="Bergner S.V."/>
            <person name="Schilhabel M.B."/>
            <person name="Klostermeier U.C."/>
            <person name="Beiko R.G."/>
            <person name="Rosenstiel P."/>
            <person name="Hippler M."/>
            <person name="Laroche J."/>
        </authorList>
    </citation>
    <scope>NUCLEOTIDE SEQUENCE [LARGE SCALE GENOMIC DNA]</scope>
    <source>
        <strain evidence="2 3">CCMP1005</strain>
    </source>
</reference>
<sequence length="46" mass="5272">MKRRYLLLTSAASKQKVMSKKAIKRSNPRIERGTSSTLKTNHTTRP</sequence>
<gene>
    <name evidence="2" type="ORF">THAOC_00963</name>
</gene>
<evidence type="ECO:0000313" key="2">
    <source>
        <dbReference type="EMBL" id="EJK77219.1"/>
    </source>
</evidence>
<dbReference type="EMBL" id="AGNL01001166">
    <property type="protein sequence ID" value="EJK77219.1"/>
    <property type="molecule type" value="Genomic_DNA"/>
</dbReference>
<dbReference type="Proteomes" id="UP000266841">
    <property type="component" value="Unassembled WGS sequence"/>
</dbReference>
<keyword evidence="3" id="KW-1185">Reference proteome</keyword>
<evidence type="ECO:0000313" key="3">
    <source>
        <dbReference type="Proteomes" id="UP000266841"/>
    </source>
</evidence>
<proteinExistence type="predicted"/>
<evidence type="ECO:0000256" key="1">
    <source>
        <dbReference type="SAM" id="MobiDB-lite"/>
    </source>
</evidence>
<dbReference type="AlphaFoldDB" id="K0TJD7"/>
<comment type="caution">
    <text evidence="2">The sequence shown here is derived from an EMBL/GenBank/DDBJ whole genome shotgun (WGS) entry which is preliminary data.</text>
</comment>